<organism evidence="1 2">
    <name type="scientific">Ancylostoma ceylanicum</name>
    <dbReference type="NCBI Taxonomy" id="53326"/>
    <lineage>
        <taxon>Eukaryota</taxon>
        <taxon>Metazoa</taxon>
        <taxon>Ecdysozoa</taxon>
        <taxon>Nematoda</taxon>
        <taxon>Chromadorea</taxon>
        <taxon>Rhabditida</taxon>
        <taxon>Rhabditina</taxon>
        <taxon>Rhabditomorpha</taxon>
        <taxon>Strongyloidea</taxon>
        <taxon>Ancylostomatidae</taxon>
        <taxon>Ancylostomatinae</taxon>
        <taxon>Ancylostoma</taxon>
    </lineage>
</organism>
<comment type="caution">
    <text evidence="1">The sequence shown here is derived from an EMBL/GenBank/DDBJ whole genome shotgun (WGS) entry which is preliminary data.</text>
</comment>
<dbReference type="EMBL" id="JARK01001355">
    <property type="protein sequence ID" value="EYC21523.1"/>
    <property type="molecule type" value="Genomic_DNA"/>
</dbReference>
<name>A0A016V482_9BILA</name>
<gene>
    <name evidence="1" type="primary">Acey_s0019.g3876</name>
    <name evidence="1" type="ORF">Y032_0019g3876</name>
</gene>
<proteinExistence type="predicted"/>
<accession>A0A016V482</accession>
<sequence>MNEISPDNIKGKRWVGSLYVEEKEPERRRRIWMRGTLQGWAGAHKGDNPMQRVHFCDNGTPASKSGWTNVETCQLWDEGASASESGEMNGVGSNVVIRVCQRPKTRKCLEMGLTV</sequence>
<dbReference type="Proteomes" id="UP000024635">
    <property type="component" value="Unassembled WGS sequence"/>
</dbReference>
<evidence type="ECO:0000313" key="2">
    <source>
        <dbReference type="Proteomes" id="UP000024635"/>
    </source>
</evidence>
<dbReference type="AlphaFoldDB" id="A0A016V482"/>
<reference evidence="2" key="1">
    <citation type="journal article" date="2015" name="Nat. Genet.">
        <title>The genome and transcriptome of the zoonotic hookworm Ancylostoma ceylanicum identify infection-specific gene families.</title>
        <authorList>
            <person name="Schwarz E.M."/>
            <person name="Hu Y."/>
            <person name="Antoshechkin I."/>
            <person name="Miller M.M."/>
            <person name="Sternberg P.W."/>
            <person name="Aroian R.V."/>
        </authorList>
    </citation>
    <scope>NUCLEOTIDE SEQUENCE</scope>
    <source>
        <strain evidence="2">HY135</strain>
    </source>
</reference>
<keyword evidence="2" id="KW-1185">Reference proteome</keyword>
<protein>
    <submittedName>
        <fullName evidence="1">Uncharacterized protein</fullName>
    </submittedName>
</protein>
<evidence type="ECO:0000313" key="1">
    <source>
        <dbReference type="EMBL" id="EYC21523.1"/>
    </source>
</evidence>